<organism evidence="1 2">
    <name type="scientific">Eleutherodactylus coqui</name>
    <name type="common">Puerto Rican coqui</name>
    <dbReference type="NCBI Taxonomy" id="57060"/>
    <lineage>
        <taxon>Eukaryota</taxon>
        <taxon>Metazoa</taxon>
        <taxon>Chordata</taxon>
        <taxon>Craniata</taxon>
        <taxon>Vertebrata</taxon>
        <taxon>Euteleostomi</taxon>
        <taxon>Amphibia</taxon>
        <taxon>Batrachia</taxon>
        <taxon>Anura</taxon>
        <taxon>Neobatrachia</taxon>
        <taxon>Hyloidea</taxon>
        <taxon>Eleutherodactylidae</taxon>
        <taxon>Eleutherodactylinae</taxon>
        <taxon>Eleutherodactylus</taxon>
        <taxon>Eleutherodactylus</taxon>
    </lineage>
</organism>
<accession>A0A8J6EE74</accession>
<dbReference type="Proteomes" id="UP000770717">
    <property type="component" value="Unassembled WGS sequence"/>
</dbReference>
<dbReference type="EMBL" id="WNTK01001348">
    <property type="protein sequence ID" value="KAG9467502.1"/>
    <property type="molecule type" value="Genomic_DNA"/>
</dbReference>
<keyword evidence="2" id="KW-1185">Reference proteome</keyword>
<dbReference type="AlphaFoldDB" id="A0A8J6EE74"/>
<name>A0A8J6EE74_ELECQ</name>
<comment type="caution">
    <text evidence="1">The sequence shown here is derived from an EMBL/GenBank/DDBJ whole genome shotgun (WGS) entry which is preliminary data.</text>
</comment>
<reference evidence="1" key="1">
    <citation type="thesis" date="2020" institute="ProQuest LLC" country="789 East Eisenhower Parkway, Ann Arbor, MI, USA">
        <title>Comparative Genomics and Chromosome Evolution.</title>
        <authorList>
            <person name="Mudd A.B."/>
        </authorList>
    </citation>
    <scope>NUCLEOTIDE SEQUENCE</scope>
    <source>
        <strain evidence="1">HN-11 Male</strain>
        <tissue evidence="1">Kidney and liver</tissue>
    </source>
</reference>
<evidence type="ECO:0000313" key="1">
    <source>
        <dbReference type="EMBL" id="KAG9467502.1"/>
    </source>
</evidence>
<protein>
    <submittedName>
        <fullName evidence="1">Uncharacterized protein</fullName>
    </submittedName>
</protein>
<gene>
    <name evidence="1" type="ORF">GDO78_014853</name>
</gene>
<sequence length="103" mass="11452">MVQILLLIFHCRKSAPCERALAARRALLPVRAESLSLRPWTCLLDRGRLAVISAVLVCCLHVISGCFRPVVLCCVCYEIVCSGTRLRNLLMIRESVVTDAGRL</sequence>
<evidence type="ECO:0000313" key="2">
    <source>
        <dbReference type="Proteomes" id="UP000770717"/>
    </source>
</evidence>
<proteinExistence type="predicted"/>